<dbReference type="InterPro" id="IPR011048">
    <property type="entry name" value="Haem_d1_sf"/>
</dbReference>
<sequence length="555" mass="59754">MMNRRLNYLFGAMLLGLAACGDDSSLTEANVGGGDYSPSPGEGNNTTDFDSGFSNTNNDGEEPFIPEEEVFLVRQLATTDNYVFIPNSSELANTVARVDANTLEVQPIRVGLSPTEIAATQISEVGAVAYVLCEGNHTISIIRADLPARTGTGLGDVRPLRVPAEVNALRLAPDGKHALAFIDPTLPFSGNAIASLQVLSLVRLADTPGEDQVFNLSVTRLIRDIEFTNTGEAFLVGQEGVNRIKLAEVTGDTLIPRLDLGLDTSLFPPTDFEVEVDPEGTYLVARSSSFAGVAVFGLDENGVTSRRIIELSGIPTDIDLVQGATDQILITIRDQNEIAVVAVDDALETPEEEAVAVSIYAVGEEAGLALLTPNQEQAVLYSTLPLLPTLSVFNFATQTLESWGLRNQIASVVTSPDSQNVVVVHKRQTEIRPGIDGAFQNSEGLTLVNLATGYRRPIFLQAEPLDVIMTPGEDTTLVYVMLASSSDSRRGVMRLDLETFRSDFVALPAQPNRLGRVGDKVFVSQESEDGRITFFDIETNSQRTISGYELNAGIE</sequence>
<dbReference type="EMBL" id="CP042467">
    <property type="protein sequence ID" value="QED28291.1"/>
    <property type="molecule type" value="Genomic_DNA"/>
</dbReference>
<evidence type="ECO:0000313" key="4">
    <source>
        <dbReference type="Proteomes" id="UP000321595"/>
    </source>
</evidence>
<organism evidence="3 4">
    <name type="scientific">Microvenator marinus</name>
    <dbReference type="NCBI Taxonomy" id="2600177"/>
    <lineage>
        <taxon>Bacteria</taxon>
        <taxon>Deltaproteobacteria</taxon>
        <taxon>Bradymonadales</taxon>
        <taxon>Microvenatoraceae</taxon>
        <taxon>Microvenator</taxon>
    </lineage>
</organism>
<name>A0A5B8XSR2_9DELT</name>
<dbReference type="PANTHER" id="PTHR47197:SF3">
    <property type="entry name" value="DIHYDRO-HEME D1 DEHYDROGENASE"/>
    <property type="match status" value="1"/>
</dbReference>
<reference evidence="3 4" key="1">
    <citation type="submission" date="2019-08" db="EMBL/GenBank/DDBJ databases">
        <authorList>
            <person name="Liang Q."/>
        </authorList>
    </citation>
    <scope>NUCLEOTIDE SEQUENCE [LARGE SCALE GENOMIC DNA]</scope>
    <source>
        <strain evidence="3 4">V1718</strain>
    </source>
</reference>
<keyword evidence="4" id="KW-1185">Reference proteome</keyword>
<dbReference type="SUPFAM" id="SSF51004">
    <property type="entry name" value="C-terminal (heme d1) domain of cytochrome cd1-nitrite reductase"/>
    <property type="match status" value="1"/>
</dbReference>
<accession>A0A5B8XSR2</accession>
<dbReference type="Gene3D" id="2.130.10.10">
    <property type="entry name" value="YVTN repeat-like/Quinoprotein amine dehydrogenase"/>
    <property type="match status" value="1"/>
</dbReference>
<dbReference type="InterPro" id="IPR051200">
    <property type="entry name" value="Host-pathogen_enzymatic-act"/>
</dbReference>
<dbReference type="InterPro" id="IPR015943">
    <property type="entry name" value="WD40/YVTN_repeat-like_dom_sf"/>
</dbReference>
<dbReference type="AlphaFoldDB" id="A0A5B8XSR2"/>
<proteinExistence type="predicted"/>
<gene>
    <name evidence="3" type="ORF">FRD01_13840</name>
</gene>
<feature type="compositionally biased region" description="Polar residues" evidence="1">
    <location>
        <begin position="42"/>
        <end position="58"/>
    </location>
</feature>
<keyword evidence="2" id="KW-0732">Signal</keyword>
<evidence type="ECO:0000313" key="3">
    <source>
        <dbReference type="EMBL" id="QED28291.1"/>
    </source>
</evidence>
<feature type="chain" id="PRO_5022862231" description="Alkaline phosphatase" evidence="2">
    <location>
        <begin position="22"/>
        <end position="555"/>
    </location>
</feature>
<dbReference type="RefSeq" id="WP_146960586.1">
    <property type="nucleotide sequence ID" value="NZ_CP042467.1"/>
</dbReference>
<protein>
    <recommendedName>
        <fullName evidence="5">Alkaline phosphatase</fullName>
    </recommendedName>
</protein>
<dbReference type="SUPFAM" id="SSF75011">
    <property type="entry name" value="3-carboxy-cis,cis-mucoante lactonizing enzyme"/>
    <property type="match status" value="1"/>
</dbReference>
<dbReference type="OrthoDB" id="5525091at2"/>
<dbReference type="Proteomes" id="UP000321595">
    <property type="component" value="Chromosome"/>
</dbReference>
<evidence type="ECO:0000256" key="2">
    <source>
        <dbReference type="SAM" id="SignalP"/>
    </source>
</evidence>
<evidence type="ECO:0000256" key="1">
    <source>
        <dbReference type="SAM" id="MobiDB-lite"/>
    </source>
</evidence>
<dbReference type="KEGG" id="bbae:FRD01_13840"/>
<dbReference type="PROSITE" id="PS51257">
    <property type="entry name" value="PROKAR_LIPOPROTEIN"/>
    <property type="match status" value="1"/>
</dbReference>
<dbReference type="PANTHER" id="PTHR47197">
    <property type="entry name" value="PROTEIN NIRF"/>
    <property type="match status" value="1"/>
</dbReference>
<feature type="signal peptide" evidence="2">
    <location>
        <begin position="1"/>
        <end position="21"/>
    </location>
</feature>
<evidence type="ECO:0008006" key="5">
    <source>
        <dbReference type="Google" id="ProtNLM"/>
    </source>
</evidence>
<feature type="region of interest" description="Disordered" evidence="1">
    <location>
        <begin position="31"/>
        <end position="61"/>
    </location>
</feature>